<dbReference type="InterPro" id="IPR051162">
    <property type="entry name" value="T4SS_component"/>
</dbReference>
<evidence type="ECO:0000259" key="2">
    <source>
        <dbReference type="Pfam" id="PF05872"/>
    </source>
</evidence>
<feature type="compositionally biased region" description="Low complexity" evidence="1">
    <location>
        <begin position="609"/>
        <end position="625"/>
    </location>
</feature>
<feature type="compositionally biased region" description="Low complexity" evidence="1">
    <location>
        <begin position="31"/>
        <end position="83"/>
    </location>
</feature>
<gene>
    <name evidence="3" type="ORF">BSR29_03260</name>
</gene>
<evidence type="ECO:0000313" key="3">
    <source>
        <dbReference type="EMBL" id="OKL49166.1"/>
    </source>
</evidence>
<dbReference type="CDD" id="cd01127">
    <property type="entry name" value="TrwB_TraG_TraD_VirD4"/>
    <property type="match status" value="1"/>
</dbReference>
<feature type="region of interest" description="Disordered" evidence="1">
    <location>
        <begin position="566"/>
        <end position="629"/>
    </location>
</feature>
<proteinExistence type="predicted"/>
<dbReference type="EMBL" id="MQSV01000002">
    <property type="protein sequence ID" value="OKL49166.1"/>
    <property type="molecule type" value="Genomic_DNA"/>
</dbReference>
<dbReference type="InterPro" id="IPR033186">
    <property type="entry name" value="HerA_C"/>
</dbReference>
<name>A0A1Q5PNP1_9ACTO</name>
<feature type="compositionally biased region" description="Basic and acidic residues" evidence="1">
    <location>
        <begin position="570"/>
        <end position="607"/>
    </location>
</feature>
<reference evidence="3 4" key="1">
    <citation type="submission" date="2016-11" db="EMBL/GenBank/DDBJ databases">
        <title>Actinomyces gypaetusis sp. nov. isolated from the vulture Gypaetus barbatus in Qinghai Tibet Plateau China.</title>
        <authorList>
            <person name="Meng X."/>
        </authorList>
    </citation>
    <scope>NUCLEOTIDE SEQUENCE [LARGE SCALE GENOMIC DNA]</scope>
    <source>
        <strain evidence="3 4">VUL4_2</strain>
    </source>
</reference>
<feature type="region of interest" description="Disordered" evidence="1">
    <location>
        <begin position="31"/>
        <end position="141"/>
    </location>
</feature>
<dbReference type="PANTHER" id="PTHR30121:SF6">
    <property type="entry name" value="SLR6007 PROTEIN"/>
    <property type="match status" value="1"/>
</dbReference>
<evidence type="ECO:0000313" key="4">
    <source>
        <dbReference type="Proteomes" id="UP000186785"/>
    </source>
</evidence>
<dbReference type="AlphaFoldDB" id="A0A1Q5PNP1"/>
<organism evidence="3 4">
    <name type="scientific">Boudabousia liubingyangii</name>
    <dbReference type="NCBI Taxonomy" id="1921764"/>
    <lineage>
        <taxon>Bacteria</taxon>
        <taxon>Bacillati</taxon>
        <taxon>Actinomycetota</taxon>
        <taxon>Actinomycetes</taxon>
        <taxon>Actinomycetales</taxon>
        <taxon>Actinomycetaceae</taxon>
        <taxon>Boudabousia</taxon>
    </lineage>
</organism>
<protein>
    <submittedName>
        <fullName evidence="3">ATPase</fullName>
    </submittedName>
</protein>
<accession>A0A1Q5PNP1</accession>
<feature type="domain" description="Helicase HerA-like C-terminal" evidence="2">
    <location>
        <begin position="141"/>
        <end position="652"/>
    </location>
</feature>
<dbReference type="SUPFAM" id="SSF52540">
    <property type="entry name" value="P-loop containing nucleoside triphosphate hydrolases"/>
    <property type="match status" value="1"/>
</dbReference>
<dbReference type="OrthoDB" id="9758751at2"/>
<sequence>MTMSTELERLQAEAAAAQAAAEAAAAEAAAKAAAAKAAALQAQLKAAQAEGGAPAPAPEAAPEAAADPAEVPPASAAQATPAPAAAPTPEAPATGAGTSSEAPASAAGDPADSTKPEIRDAYNPSGPHVTLGALRKDDGDADPSTLIKVPLSMFNRHGLVAGATGTGKTRTLQLLAEALSANGVPVLLSDVKGDLTGVAQAGTASEKLIARTRSNGQDWDGHAFATEFMTIGDATPDAPGVSLRTRVSDMGPLLLARTLDLNETQEQALQLVFSWADQRGLLLDDLKDLKAVVSYLTGDEGKEELKNIGGISTATAGVILRAVSALESQGGDKFFGEPAFDTADLLKHRADGEGVINVLRMQDLSQRPALVSTFLMWVLADLFNTLPEVGDKAAPKLIFFFDEAHLLFKDATKEFLRQIVQTVRLIRSKGVGVFFVTQTPKDIPEDVLGQLAGRVQHALRAFTPNDAKALKATVSTFPKSDYDLEELLTVLGTGQAVVTFLNEEGAPSPVAPTRLWAPRSVMGAADDAVRDQILASSELVTKYKTRIDDESAYEVLTQQAAQAQAQAEQAQREAEAAAQRAEQEKEAERLRREREKELDRLERERARAAGRTYSTRGTSRTTQSTADKAFGSLARSIGTQLGREITRTLFGTRRR</sequence>
<dbReference type="PANTHER" id="PTHR30121">
    <property type="entry name" value="UNCHARACTERIZED PROTEIN YJGR-RELATED"/>
    <property type="match status" value="1"/>
</dbReference>
<dbReference type="Proteomes" id="UP000186785">
    <property type="component" value="Unassembled WGS sequence"/>
</dbReference>
<feature type="compositionally biased region" description="Low complexity" evidence="1">
    <location>
        <begin position="91"/>
        <end position="111"/>
    </location>
</feature>
<comment type="caution">
    <text evidence="3">The sequence shown here is derived from an EMBL/GenBank/DDBJ whole genome shotgun (WGS) entry which is preliminary data.</text>
</comment>
<dbReference type="InterPro" id="IPR027417">
    <property type="entry name" value="P-loop_NTPase"/>
</dbReference>
<evidence type="ECO:0000256" key="1">
    <source>
        <dbReference type="SAM" id="MobiDB-lite"/>
    </source>
</evidence>
<dbReference type="STRING" id="1921764.BSR28_02835"/>
<dbReference type="Pfam" id="PF05872">
    <property type="entry name" value="HerA_C"/>
    <property type="match status" value="1"/>
</dbReference>
<dbReference type="Gene3D" id="3.40.50.300">
    <property type="entry name" value="P-loop containing nucleotide triphosphate hydrolases"/>
    <property type="match status" value="2"/>
</dbReference>
<keyword evidence="4" id="KW-1185">Reference proteome</keyword>